<accession>A0A935IKI4</accession>
<feature type="domain" description="Peptidase C14 caspase" evidence="2">
    <location>
        <begin position="3"/>
        <end position="266"/>
    </location>
</feature>
<dbReference type="InterPro" id="IPR011600">
    <property type="entry name" value="Pept_C14_caspase"/>
</dbReference>
<dbReference type="InterPro" id="IPR029030">
    <property type="entry name" value="Caspase-like_dom_sf"/>
</dbReference>
<comment type="caution">
    <text evidence="4">The sequence shown here is derived from an EMBL/GenBank/DDBJ whole genome shotgun (WGS) entry which is preliminary data.</text>
</comment>
<dbReference type="GO" id="GO:0005737">
    <property type="term" value="C:cytoplasm"/>
    <property type="evidence" value="ECO:0007669"/>
    <property type="project" value="TreeGrafter"/>
</dbReference>
<evidence type="ECO:0000313" key="7">
    <source>
        <dbReference type="Proteomes" id="UP000726105"/>
    </source>
</evidence>
<evidence type="ECO:0000313" key="6">
    <source>
        <dbReference type="Proteomes" id="UP000718281"/>
    </source>
</evidence>
<dbReference type="Gene3D" id="3.40.50.12660">
    <property type="match status" value="1"/>
</dbReference>
<protein>
    <submittedName>
        <fullName evidence="4">Caspase family protein</fullName>
    </submittedName>
</protein>
<evidence type="ECO:0000313" key="3">
    <source>
        <dbReference type="EMBL" id="MBK6299586.1"/>
    </source>
</evidence>
<dbReference type="GO" id="GO:0004197">
    <property type="term" value="F:cysteine-type endopeptidase activity"/>
    <property type="evidence" value="ECO:0007669"/>
    <property type="project" value="InterPro"/>
</dbReference>
<reference evidence="6 7" key="1">
    <citation type="submission" date="2020-10" db="EMBL/GenBank/DDBJ databases">
        <title>Connecting structure to function with the recovery of over 1000 high-quality activated sludge metagenome-assembled genomes encoding full-length rRNA genes using long-read sequencing.</title>
        <authorList>
            <person name="Singleton C.M."/>
            <person name="Petriglieri F."/>
            <person name="Kristensen J.M."/>
            <person name="Kirkegaard R.H."/>
            <person name="Michaelsen T.Y."/>
            <person name="Andersen M.H."/>
            <person name="Karst S.M."/>
            <person name="Dueholm M.S."/>
            <person name="Nielsen P.H."/>
            <person name="Albertsen M."/>
        </authorList>
    </citation>
    <scope>NUCLEOTIDE SEQUENCE [LARGE SCALE GENOMIC DNA]</scope>
    <source>
        <strain evidence="3">AalE_18-Q3-R2-46_BAT3C.188</strain>
        <strain evidence="4">Ega_18-Q3-R5-49_MAXAC.001</strain>
        <strain evidence="5">Ribe_18-Q3-R11-54_MAXAC.001</strain>
    </source>
</reference>
<dbReference type="Pfam" id="PF00656">
    <property type="entry name" value="Peptidase_C14"/>
    <property type="match status" value="1"/>
</dbReference>
<evidence type="ECO:0000256" key="1">
    <source>
        <dbReference type="SAM" id="MobiDB-lite"/>
    </source>
</evidence>
<dbReference type="AlphaFoldDB" id="A0A935IKI4"/>
<name>A0A935IKI4_9MICO</name>
<dbReference type="InterPro" id="IPR050452">
    <property type="entry name" value="Metacaspase"/>
</dbReference>
<sequence length="280" mass="29881">MTNRALCVGINQFSNLPMASWLNGCVNDANDMAAMLRKRGFAPRSVTVLTDDQATKANVMAALTKLVETAKEGDHIVFSFSSHGTQVPDTDGDDGRPETDGADEAFACYDMAQKGDQWDPDTVIIDDELRVLFGKLPKGVVMEAYLDTCHSGDGLRAEDLLAGRRPRFVPPPTLKGLRVIEAAATKSTTTELVKAIPAGGRPVLYAGCRSDQTSADATFDGRSSGAFTYFFLKALAANPAGTRAEIHKALTKGLVDASFSQRPTLEGPPKAKKAGVGQAW</sequence>
<dbReference type="Proteomes" id="UP000886632">
    <property type="component" value="Unassembled WGS sequence"/>
</dbReference>
<dbReference type="EMBL" id="JADKGK010000020">
    <property type="protein sequence ID" value="MBL0004104.1"/>
    <property type="molecule type" value="Genomic_DNA"/>
</dbReference>
<dbReference type="PANTHER" id="PTHR48104">
    <property type="entry name" value="METACASPASE-4"/>
    <property type="match status" value="1"/>
</dbReference>
<evidence type="ECO:0000313" key="4">
    <source>
        <dbReference type="EMBL" id="MBK7273795.1"/>
    </source>
</evidence>
<evidence type="ECO:0000259" key="2">
    <source>
        <dbReference type="Pfam" id="PF00656"/>
    </source>
</evidence>
<dbReference type="GO" id="GO:0006508">
    <property type="term" value="P:proteolysis"/>
    <property type="evidence" value="ECO:0007669"/>
    <property type="project" value="InterPro"/>
</dbReference>
<dbReference type="Proteomes" id="UP000718281">
    <property type="component" value="Unassembled WGS sequence"/>
</dbReference>
<dbReference type="EMBL" id="JADIXZ010000001">
    <property type="protein sequence ID" value="MBK6299586.1"/>
    <property type="molecule type" value="Genomic_DNA"/>
</dbReference>
<dbReference type="SUPFAM" id="SSF52129">
    <property type="entry name" value="Caspase-like"/>
    <property type="match status" value="1"/>
</dbReference>
<dbReference type="Proteomes" id="UP000726105">
    <property type="component" value="Unassembled WGS sequence"/>
</dbReference>
<gene>
    <name evidence="3" type="ORF">IPF40_00555</name>
    <name evidence="4" type="ORF">IPI13_11725</name>
    <name evidence="5" type="ORF">IPP00_09010</name>
</gene>
<dbReference type="PANTHER" id="PTHR48104:SF30">
    <property type="entry name" value="METACASPASE-1"/>
    <property type="match status" value="1"/>
</dbReference>
<organism evidence="4 7">
    <name type="scientific">Candidatus Phosphoribacter hodrii</name>
    <dbReference type="NCBI Taxonomy" id="2953743"/>
    <lineage>
        <taxon>Bacteria</taxon>
        <taxon>Bacillati</taxon>
        <taxon>Actinomycetota</taxon>
        <taxon>Actinomycetes</taxon>
        <taxon>Micrococcales</taxon>
        <taxon>Dermatophilaceae</taxon>
        <taxon>Candidatus Phosphoribacter</taxon>
    </lineage>
</organism>
<proteinExistence type="predicted"/>
<feature type="region of interest" description="Disordered" evidence="1">
    <location>
        <begin position="260"/>
        <end position="280"/>
    </location>
</feature>
<evidence type="ECO:0000313" key="5">
    <source>
        <dbReference type="EMBL" id="MBL0004104.1"/>
    </source>
</evidence>
<feature type="region of interest" description="Disordered" evidence="1">
    <location>
        <begin position="81"/>
        <end position="100"/>
    </location>
</feature>
<dbReference type="EMBL" id="JADJIB010000004">
    <property type="protein sequence ID" value="MBK7273795.1"/>
    <property type="molecule type" value="Genomic_DNA"/>
</dbReference>